<proteinExistence type="predicted"/>
<dbReference type="RefSeq" id="WP_252799985.1">
    <property type="nucleotide sequence ID" value="NZ_BAAABM010000007.1"/>
</dbReference>
<evidence type="ECO:0000313" key="1">
    <source>
        <dbReference type="EMBL" id="GAA0317506.1"/>
    </source>
</evidence>
<protein>
    <recommendedName>
        <fullName evidence="3">Secreted protein</fullName>
    </recommendedName>
</protein>
<organism evidence="1 2">
    <name type="scientific">Actinoallomurus spadix</name>
    <dbReference type="NCBI Taxonomy" id="79912"/>
    <lineage>
        <taxon>Bacteria</taxon>
        <taxon>Bacillati</taxon>
        <taxon>Actinomycetota</taxon>
        <taxon>Actinomycetes</taxon>
        <taxon>Streptosporangiales</taxon>
        <taxon>Thermomonosporaceae</taxon>
        <taxon>Actinoallomurus</taxon>
    </lineage>
</organism>
<accession>A0ABP3FJ84</accession>
<evidence type="ECO:0008006" key="3">
    <source>
        <dbReference type="Google" id="ProtNLM"/>
    </source>
</evidence>
<reference evidence="2" key="1">
    <citation type="journal article" date="2019" name="Int. J. Syst. Evol. Microbiol.">
        <title>The Global Catalogue of Microorganisms (GCM) 10K type strain sequencing project: providing services to taxonomists for standard genome sequencing and annotation.</title>
        <authorList>
            <consortium name="The Broad Institute Genomics Platform"/>
            <consortium name="The Broad Institute Genome Sequencing Center for Infectious Disease"/>
            <person name="Wu L."/>
            <person name="Ma J."/>
        </authorList>
    </citation>
    <scope>NUCLEOTIDE SEQUENCE [LARGE SCALE GENOMIC DNA]</scope>
    <source>
        <strain evidence="2">JCM 3146</strain>
    </source>
</reference>
<evidence type="ECO:0000313" key="2">
    <source>
        <dbReference type="Proteomes" id="UP001501822"/>
    </source>
</evidence>
<sequence>MIRRLFWLSLGTAFGAWSAFRLKRTVRAVLPDSLAHQAVGLGRTVRGFAGDVRVAMNHREEELRDALRLDAHSDTDKDLH</sequence>
<comment type="caution">
    <text evidence="1">The sequence shown here is derived from an EMBL/GenBank/DDBJ whole genome shotgun (WGS) entry which is preliminary data.</text>
</comment>
<dbReference type="Proteomes" id="UP001501822">
    <property type="component" value="Unassembled WGS sequence"/>
</dbReference>
<gene>
    <name evidence="1" type="ORF">GCM10010151_04200</name>
</gene>
<name>A0ABP3FJ84_9ACTN</name>
<dbReference type="EMBL" id="BAAABM010000007">
    <property type="protein sequence ID" value="GAA0317506.1"/>
    <property type="molecule type" value="Genomic_DNA"/>
</dbReference>
<keyword evidence="2" id="KW-1185">Reference proteome</keyword>